<reference evidence="10 11" key="1">
    <citation type="journal article" date="2018" name="Proc. R. Soc. B">
        <title>A non-coding region near Follistatin controls head colour polymorphism in the Gouldian finch.</title>
        <authorList>
            <person name="Toomey M.B."/>
            <person name="Marques C.I."/>
            <person name="Andrade P."/>
            <person name="Araujo P.M."/>
            <person name="Sabatino S."/>
            <person name="Gazda M.A."/>
            <person name="Afonso S."/>
            <person name="Lopes R.J."/>
            <person name="Corbo J.C."/>
            <person name="Carneiro M."/>
        </authorList>
    </citation>
    <scope>NUCLEOTIDE SEQUENCE [LARGE SCALE GENOMIC DNA]</scope>
    <source>
        <strain evidence="10">Red01</strain>
        <tissue evidence="10">Muscle</tissue>
    </source>
</reference>
<evidence type="ECO:0000256" key="1">
    <source>
        <dbReference type="ARBA" id="ARBA00010879"/>
    </source>
</evidence>
<dbReference type="InterPro" id="IPR043128">
    <property type="entry name" value="Rev_trsase/Diguanyl_cyclase"/>
</dbReference>
<protein>
    <recommendedName>
        <fullName evidence="2">ribonuclease H</fullName>
        <ecNumber evidence="2">3.1.26.4</ecNumber>
    </recommendedName>
</protein>
<organism evidence="10 11">
    <name type="scientific">Chloebia gouldiae</name>
    <name type="common">Gouldian finch</name>
    <name type="synonym">Erythrura gouldiae</name>
    <dbReference type="NCBI Taxonomy" id="44316"/>
    <lineage>
        <taxon>Eukaryota</taxon>
        <taxon>Metazoa</taxon>
        <taxon>Chordata</taxon>
        <taxon>Craniata</taxon>
        <taxon>Vertebrata</taxon>
        <taxon>Euteleostomi</taxon>
        <taxon>Archelosauria</taxon>
        <taxon>Archosauria</taxon>
        <taxon>Dinosauria</taxon>
        <taxon>Saurischia</taxon>
        <taxon>Theropoda</taxon>
        <taxon>Coelurosauria</taxon>
        <taxon>Aves</taxon>
        <taxon>Neognathae</taxon>
        <taxon>Neoaves</taxon>
        <taxon>Telluraves</taxon>
        <taxon>Australaves</taxon>
        <taxon>Passeriformes</taxon>
        <taxon>Passeroidea</taxon>
        <taxon>Passeridae</taxon>
        <taxon>Chloebia</taxon>
    </lineage>
</organism>
<evidence type="ECO:0000256" key="6">
    <source>
        <dbReference type="ARBA" id="ARBA00022759"/>
    </source>
</evidence>
<dbReference type="PANTHER" id="PTHR41694">
    <property type="entry name" value="ENDOGENOUS RETROVIRUS GROUP K MEMBER POL PROTEIN"/>
    <property type="match status" value="1"/>
</dbReference>
<gene>
    <name evidence="10" type="ORF">DV515_00005382</name>
</gene>
<dbReference type="InterPro" id="IPR000477">
    <property type="entry name" value="RT_dom"/>
</dbReference>
<keyword evidence="4" id="KW-0548">Nucleotidyltransferase</keyword>
<sequence length="219" mass="24926">MTKDSDLPGMHNSLTLCQLFVDAALQPLRQQWPDTIIYHYMDDILFAQPEPFSEMQISVITDTLATEGLAIAPEKVQTSTPWKYLGWIIKAATISPQKLQHQDDICTLHDAQCLLGDLQWLPPVIGIPNPWIETLRPLMKGMDPAQQCSFIKLKKMPWPKLPTVLPLVLFIAETRNFPSAWQSGALRDIYWLPSCNLTEKRGRSGYLSGMLHHYNNTEL</sequence>
<dbReference type="SUPFAM" id="SSF56672">
    <property type="entry name" value="DNA/RNA polymerases"/>
    <property type="match status" value="1"/>
</dbReference>
<keyword evidence="5" id="KW-0540">Nuclease</keyword>
<evidence type="ECO:0000256" key="2">
    <source>
        <dbReference type="ARBA" id="ARBA00012180"/>
    </source>
</evidence>
<dbReference type="InterPro" id="IPR010661">
    <property type="entry name" value="RVT_thumb"/>
</dbReference>
<evidence type="ECO:0000256" key="8">
    <source>
        <dbReference type="ARBA" id="ARBA00022918"/>
    </source>
</evidence>
<evidence type="ECO:0000256" key="7">
    <source>
        <dbReference type="ARBA" id="ARBA00022801"/>
    </source>
</evidence>
<dbReference type="GO" id="GO:0035613">
    <property type="term" value="F:RNA stem-loop binding"/>
    <property type="evidence" value="ECO:0007669"/>
    <property type="project" value="TreeGrafter"/>
</dbReference>
<evidence type="ECO:0000256" key="3">
    <source>
        <dbReference type="ARBA" id="ARBA00022679"/>
    </source>
</evidence>
<accession>A0A3L8SPA3</accession>
<evidence type="ECO:0000259" key="9">
    <source>
        <dbReference type="PROSITE" id="PS50878"/>
    </source>
</evidence>
<evidence type="ECO:0000313" key="11">
    <source>
        <dbReference type="Proteomes" id="UP000276834"/>
    </source>
</evidence>
<keyword evidence="6" id="KW-0255">Endonuclease</keyword>
<dbReference type="Pfam" id="PF06817">
    <property type="entry name" value="RVT_thumb"/>
    <property type="match status" value="1"/>
</dbReference>
<dbReference type="PROSITE" id="PS50878">
    <property type="entry name" value="RT_POL"/>
    <property type="match status" value="1"/>
</dbReference>
<dbReference type="GO" id="GO:0003964">
    <property type="term" value="F:RNA-directed DNA polymerase activity"/>
    <property type="evidence" value="ECO:0007669"/>
    <property type="project" value="UniProtKB-KW"/>
</dbReference>
<keyword evidence="8" id="KW-0695">RNA-directed DNA polymerase</keyword>
<evidence type="ECO:0000256" key="4">
    <source>
        <dbReference type="ARBA" id="ARBA00022695"/>
    </source>
</evidence>
<dbReference type="Proteomes" id="UP000276834">
    <property type="component" value="Unassembled WGS sequence"/>
</dbReference>
<keyword evidence="3" id="KW-0808">Transferase</keyword>
<evidence type="ECO:0000256" key="5">
    <source>
        <dbReference type="ARBA" id="ARBA00022722"/>
    </source>
</evidence>
<dbReference type="Pfam" id="PF00078">
    <property type="entry name" value="RVT_1"/>
    <property type="match status" value="1"/>
</dbReference>
<keyword evidence="11" id="KW-1185">Reference proteome</keyword>
<dbReference type="AlphaFoldDB" id="A0A3L8SPA3"/>
<evidence type="ECO:0000313" key="10">
    <source>
        <dbReference type="EMBL" id="RLW05294.1"/>
    </source>
</evidence>
<comment type="caution">
    <text evidence="10">The sequence shown here is derived from an EMBL/GenBank/DDBJ whole genome shotgun (WGS) entry which is preliminary data.</text>
</comment>
<dbReference type="OrthoDB" id="9319918at2759"/>
<feature type="domain" description="Reverse transcriptase" evidence="9">
    <location>
        <begin position="1"/>
        <end position="89"/>
    </location>
</feature>
<dbReference type="GO" id="GO:0004523">
    <property type="term" value="F:RNA-DNA hybrid ribonuclease activity"/>
    <property type="evidence" value="ECO:0007669"/>
    <property type="project" value="UniProtKB-EC"/>
</dbReference>
<comment type="similarity">
    <text evidence="1">Belongs to the beta type-B retroviral polymerase family. HERV class-II K(HML-2) pol subfamily.</text>
</comment>
<dbReference type="PANTHER" id="PTHR41694:SF3">
    <property type="entry name" value="RNA-DIRECTED DNA POLYMERASE-RELATED"/>
    <property type="match status" value="1"/>
</dbReference>
<keyword evidence="7" id="KW-0378">Hydrolase</keyword>
<proteinExistence type="inferred from homology"/>
<dbReference type="EMBL" id="QUSF01000011">
    <property type="protein sequence ID" value="RLW05294.1"/>
    <property type="molecule type" value="Genomic_DNA"/>
</dbReference>
<name>A0A3L8SPA3_CHLGU</name>
<dbReference type="Gene3D" id="3.30.70.270">
    <property type="match status" value="2"/>
</dbReference>
<dbReference type="EC" id="3.1.26.4" evidence="2"/>
<dbReference type="InterPro" id="IPR043502">
    <property type="entry name" value="DNA/RNA_pol_sf"/>
</dbReference>